<reference evidence="2" key="1">
    <citation type="submission" date="2020-08" db="EMBL/GenBank/DDBJ databases">
        <title>Genome public.</title>
        <authorList>
            <person name="Liu C."/>
            <person name="Sun Q."/>
        </authorList>
    </citation>
    <scope>NUCLEOTIDE SEQUENCE</scope>
    <source>
        <strain evidence="2">BX12</strain>
    </source>
</reference>
<gene>
    <name evidence="2" type="ORF">H9L42_00780</name>
</gene>
<proteinExistence type="predicted"/>
<keyword evidence="1" id="KW-0472">Membrane</keyword>
<sequence>MKEMEKERKLEQELQAMGMDQDADFDRQIEQMINKKIRKIALKSAISVVLAAVVIFLGVSPLLNLCNMNPQKLNEGNPSRLLSVMRAYYETMYPYREVYGIEVEKEGFGCYTLNMNLLDHTEEDLVIGPTNVTMEMKWGKLSVANDSGGRARILLGAFYTEDQEEKLTRKEFASLLSEIEKLPQSSYLYLSLSDQKTRKVEDLIKQNSDDFQIEWLQVYEPQCDFQAGLSLNLSAATKESDKRGEMSAGELRQVYLENLELLEENIEIWEDLDMPSNDSVWRSDKTLLEELEEAGNSSDTFETKHYCVSGSRDAVLSYLRSGSFERILVDNVRFSRL</sequence>
<keyword evidence="1" id="KW-1133">Transmembrane helix</keyword>
<dbReference type="EMBL" id="JACRYT010000001">
    <property type="protein sequence ID" value="MBC6678366.1"/>
    <property type="molecule type" value="Genomic_DNA"/>
</dbReference>
<evidence type="ECO:0000313" key="3">
    <source>
        <dbReference type="Proteomes" id="UP000602647"/>
    </source>
</evidence>
<evidence type="ECO:0000256" key="1">
    <source>
        <dbReference type="SAM" id="Phobius"/>
    </source>
</evidence>
<feature type="transmembrane region" description="Helical" evidence="1">
    <location>
        <begin position="40"/>
        <end position="63"/>
    </location>
</feature>
<dbReference type="RefSeq" id="WP_187301563.1">
    <property type="nucleotide sequence ID" value="NZ_JACRYT010000001.1"/>
</dbReference>
<organism evidence="2 3">
    <name type="scientific">Zhenpiania hominis</name>
    <dbReference type="NCBI Taxonomy" id="2763644"/>
    <lineage>
        <taxon>Bacteria</taxon>
        <taxon>Bacillati</taxon>
        <taxon>Bacillota</taxon>
        <taxon>Clostridia</taxon>
        <taxon>Peptostreptococcales</taxon>
        <taxon>Anaerovoracaceae</taxon>
        <taxon>Zhenpiania</taxon>
    </lineage>
</organism>
<keyword evidence="3" id="KW-1185">Reference proteome</keyword>
<keyword evidence="1" id="KW-0812">Transmembrane</keyword>
<accession>A0A923NHZ5</accession>
<dbReference type="AlphaFoldDB" id="A0A923NHZ5"/>
<name>A0A923NHZ5_9FIRM</name>
<dbReference type="Proteomes" id="UP000602647">
    <property type="component" value="Unassembled WGS sequence"/>
</dbReference>
<protein>
    <submittedName>
        <fullName evidence="2">Sigma factor regulator N-terminal domain-containing protein</fullName>
    </submittedName>
</protein>
<comment type="caution">
    <text evidence="2">The sequence shown here is derived from an EMBL/GenBank/DDBJ whole genome shotgun (WGS) entry which is preliminary data.</text>
</comment>
<evidence type="ECO:0000313" key="2">
    <source>
        <dbReference type="EMBL" id="MBC6678366.1"/>
    </source>
</evidence>